<dbReference type="GO" id="GO:0051536">
    <property type="term" value="F:iron-sulfur cluster binding"/>
    <property type="evidence" value="ECO:0007669"/>
    <property type="project" value="UniProtKB-KW"/>
</dbReference>
<dbReference type="InterPro" id="IPR034391">
    <property type="entry name" value="AdoMet-like_SPASM_containing"/>
</dbReference>
<dbReference type="AlphaFoldDB" id="D9Q0U5"/>
<keyword evidence="5" id="KW-0408">Iron</keyword>
<dbReference type="SMART" id="SM00729">
    <property type="entry name" value="Elp3"/>
    <property type="match status" value="1"/>
</dbReference>
<dbReference type="STRING" id="666510.ASAC_0526"/>
<dbReference type="GeneID" id="9498757"/>
<dbReference type="Proteomes" id="UP000000346">
    <property type="component" value="Chromosome"/>
</dbReference>
<dbReference type="KEGG" id="asc:ASAC_0526"/>
<dbReference type="GO" id="GO:0003824">
    <property type="term" value="F:catalytic activity"/>
    <property type="evidence" value="ECO:0007669"/>
    <property type="project" value="InterPro"/>
</dbReference>
<organism evidence="8 9">
    <name type="scientific">Acidilobus saccharovorans (strain DSM 16705 / JCM 18335 / VKM B-2471 / 345-15)</name>
    <dbReference type="NCBI Taxonomy" id="666510"/>
    <lineage>
        <taxon>Archaea</taxon>
        <taxon>Thermoproteota</taxon>
        <taxon>Thermoprotei</taxon>
        <taxon>Acidilobales</taxon>
        <taxon>Acidilobaceae</taxon>
        <taxon>Acidilobus</taxon>
    </lineage>
</organism>
<evidence type="ECO:0000256" key="5">
    <source>
        <dbReference type="ARBA" id="ARBA00023004"/>
    </source>
</evidence>
<dbReference type="HOGENOM" id="CLU_009273_4_0_2"/>
<dbReference type="NCBIfam" id="TIGR04085">
    <property type="entry name" value="rSAM_more_4Fe4S"/>
    <property type="match status" value="1"/>
</dbReference>
<evidence type="ECO:0000256" key="1">
    <source>
        <dbReference type="ARBA" id="ARBA00001966"/>
    </source>
</evidence>
<dbReference type="SFLD" id="SFLDG01386">
    <property type="entry name" value="main_SPASM_domain-containing"/>
    <property type="match status" value="1"/>
</dbReference>
<dbReference type="Pfam" id="PF04055">
    <property type="entry name" value="Radical_SAM"/>
    <property type="match status" value="1"/>
</dbReference>
<dbReference type="SFLD" id="SFLDG01067">
    <property type="entry name" value="SPASM/twitch_domain_containing"/>
    <property type="match status" value="1"/>
</dbReference>
<evidence type="ECO:0000256" key="3">
    <source>
        <dbReference type="ARBA" id="ARBA00022691"/>
    </source>
</evidence>
<gene>
    <name evidence="8" type="ordered locus">ASAC_0526</name>
</gene>
<dbReference type="PANTHER" id="PTHR11228">
    <property type="entry name" value="RADICAL SAM DOMAIN PROTEIN"/>
    <property type="match status" value="1"/>
</dbReference>
<accession>D9Q0U5</accession>
<dbReference type="InterPro" id="IPR023885">
    <property type="entry name" value="4Fe4S-binding_SPASM_dom"/>
</dbReference>
<dbReference type="InterPro" id="IPR013785">
    <property type="entry name" value="Aldolase_TIM"/>
</dbReference>
<dbReference type="PROSITE" id="PS51918">
    <property type="entry name" value="RADICAL_SAM"/>
    <property type="match status" value="1"/>
</dbReference>
<keyword evidence="9" id="KW-1185">Reference proteome</keyword>
<dbReference type="CDD" id="cd01335">
    <property type="entry name" value="Radical_SAM"/>
    <property type="match status" value="1"/>
</dbReference>
<sequence length="514" mass="56746">MKVSEGFSPAGPDPDDGRRGNIGHLLAGVRLVFNNPVTRASLRLASRTVRVKYGDGTVKEAPLIYHALSRFVGEQIVECPLYARFLIPIIDKTIEFGIRMLHGDVEDARKSISDPAIRRGVALVMKGLGLYGVTVPQKMPAPFLIVWNFTNMCNLRCIHCYQRAGAPTPDELTLEEKLRVVDELDRAGVASIALSGGEPTIHPHFHAVLKAIASRGIHAAVATNGWVFANINELEKAKEEGLKYVEVSIDSASPEKHDKFRGVPGSWERAVKALENAVKLGMDHGMAVTITKMNIDEVKELLDLAEDIGVKRVIFFNFVPTGRGLENVWLDLDPVEREKFLRSIYQEMKRRPGLQIVSTAPQYGRVALQVSGGQEVAPTHFAVSGDPIVRAVAEFVGGCGAGRIYAAIQPNGDVSPCVFLPVVVGNLRKQSFWDIWTKTPLFNDLRDRDKLKGYCRVCPYRNICGGCRARAYGYYGDPLAPDPGCIYNFKEWQQLASKAPRVRVVNAKETSGRE</sequence>
<protein>
    <submittedName>
        <fullName evidence="8">Predicted Fe-S oxidoreductase</fullName>
    </submittedName>
</protein>
<dbReference type="GO" id="GO:0006783">
    <property type="term" value="P:heme biosynthetic process"/>
    <property type="evidence" value="ECO:0007669"/>
    <property type="project" value="TreeGrafter"/>
</dbReference>
<keyword evidence="3" id="KW-0949">S-adenosyl-L-methionine</keyword>
<dbReference type="SFLD" id="SFLDG01387">
    <property type="entry name" value="BtrN-like_SPASM_domain_contain"/>
    <property type="match status" value="1"/>
</dbReference>
<dbReference type="CDD" id="cd21123">
    <property type="entry name" value="SPASM_MftC-like"/>
    <property type="match status" value="1"/>
</dbReference>
<dbReference type="SFLD" id="SFLDS00029">
    <property type="entry name" value="Radical_SAM"/>
    <property type="match status" value="1"/>
</dbReference>
<dbReference type="InterPro" id="IPR006638">
    <property type="entry name" value="Elp3/MiaA/NifB-like_rSAM"/>
</dbReference>
<evidence type="ECO:0000256" key="6">
    <source>
        <dbReference type="ARBA" id="ARBA00023014"/>
    </source>
</evidence>
<evidence type="ECO:0000259" key="7">
    <source>
        <dbReference type="PROSITE" id="PS51918"/>
    </source>
</evidence>
<comment type="cofactor">
    <cofactor evidence="1">
        <name>[4Fe-4S] cluster</name>
        <dbReference type="ChEBI" id="CHEBI:49883"/>
    </cofactor>
</comment>
<evidence type="ECO:0000313" key="9">
    <source>
        <dbReference type="Proteomes" id="UP000000346"/>
    </source>
</evidence>
<feature type="domain" description="Radical SAM core" evidence="7">
    <location>
        <begin position="139"/>
        <end position="351"/>
    </location>
</feature>
<dbReference type="RefSeq" id="WP_013266445.1">
    <property type="nucleotide sequence ID" value="NC_014374.1"/>
</dbReference>
<keyword evidence="2" id="KW-0004">4Fe-4S</keyword>
<dbReference type="Gene3D" id="3.20.20.70">
    <property type="entry name" value="Aldolase class I"/>
    <property type="match status" value="1"/>
</dbReference>
<dbReference type="PANTHER" id="PTHR11228:SF7">
    <property type="entry name" value="PQQA PEPTIDE CYCLASE"/>
    <property type="match status" value="1"/>
</dbReference>
<evidence type="ECO:0000256" key="2">
    <source>
        <dbReference type="ARBA" id="ARBA00022485"/>
    </source>
</evidence>
<dbReference type="SUPFAM" id="SSF102114">
    <property type="entry name" value="Radical SAM enzymes"/>
    <property type="match status" value="1"/>
</dbReference>
<dbReference type="InParanoid" id="D9Q0U5"/>
<name>D9Q0U5_ACIS3</name>
<dbReference type="eggNOG" id="arCOG00940">
    <property type="taxonomic scope" value="Archaea"/>
</dbReference>
<keyword evidence="6" id="KW-0411">Iron-sulfur</keyword>
<dbReference type="GO" id="GO:0046872">
    <property type="term" value="F:metal ion binding"/>
    <property type="evidence" value="ECO:0007669"/>
    <property type="project" value="UniProtKB-KW"/>
</dbReference>
<evidence type="ECO:0000313" key="8">
    <source>
        <dbReference type="EMBL" id="ADL18933.1"/>
    </source>
</evidence>
<dbReference type="InterPro" id="IPR007197">
    <property type="entry name" value="rSAM"/>
</dbReference>
<reference evidence="8 9" key="1">
    <citation type="journal article" date="2010" name="Appl. Environ. Microbiol.">
        <title>The genome sequence of the crenarchaeon Acidilobus saccharovorans supports a new order, Acidilobales, and suggests an important ecological role in terrestrial acidic hot springs.</title>
        <authorList>
            <person name="Mardanov A.V."/>
            <person name="Svetlitchnyi V.A."/>
            <person name="Beletsky A.V."/>
            <person name="Prokofeva M.I."/>
            <person name="Bonch-Osmolovskaya E.A."/>
            <person name="Ravin N.V."/>
            <person name="Skryabin K.G."/>
        </authorList>
    </citation>
    <scope>NUCLEOTIDE SEQUENCE [LARGE SCALE GENOMIC DNA]</scope>
    <source>
        <strain evidence="9">DSM 16705 / JCM 18335 / VKM B-2471 / 345-15</strain>
    </source>
</reference>
<dbReference type="Pfam" id="PF13186">
    <property type="entry name" value="SPASM"/>
    <property type="match status" value="1"/>
</dbReference>
<dbReference type="InterPro" id="IPR050377">
    <property type="entry name" value="Radical_SAM_PqqE_MftC-like"/>
</dbReference>
<evidence type="ECO:0000256" key="4">
    <source>
        <dbReference type="ARBA" id="ARBA00022723"/>
    </source>
</evidence>
<dbReference type="EMBL" id="CP001742">
    <property type="protein sequence ID" value="ADL18933.1"/>
    <property type="molecule type" value="Genomic_DNA"/>
</dbReference>
<keyword evidence="4" id="KW-0479">Metal-binding</keyword>
<proteinExistence type="predicted"/>
<dbReference type="InterPro" id="IPR058240">
    <property type="entry name" value="rSAM_sf"/>
</dbReference>